<feature type="compositionally biased region" description="Basic and acidic residues" evidence="1">
    <location>
        <begin position="11"/>
        <end position="24"/>
    </location>
</feature>
<evidence type="ECO:0000313" key="2">
    <source>
        <dbReference type="EMBL" id="OAG17047.1"/>
    </source>
</evidence>
<protein>
    <submittedName>
        <fullName evidence="2">Uncharacterized protein</fullName>
    </submittedName>
</protein>
<dbReference type="EMBL" id="KV441487">
    <property type="protein sequence ID" value="OAG17047.1"/>
    <property type="molecule type" value="Genomic_DNA"/>
</dbReference>
<accession>A0A177DCV8</accession>
<dbReference type="RefSeq" id="XP_018382468.1">
    <property type="nucleotide sequence ID" value="XM_018529227.1"/>
</dbReference>
<sequence length="150" mass="16583">MDSLTANIPERLGRSREPLPNLRGEDETEIRYLVDLIETQSWILSPLKPPSCILGRHPPPKDPNSSKQKIIDPSLAFCASLYSIGQGGVRSLEVGPEVGRSRKEALERLLEVVEMEIGRMMLNDDYHARKVAKDSNSSIGSSGVSRTDRG</sequence>
<proteinExistence type="predicted"/>
<dbReference type="AlphaFoldDB" id="A0A177DCV8"/>
<keyword evidence="3" id="KW-1185">Reference proteome</keyword>
<feature type="region of interest" description="Disordered" evidence="1">
    <location>
        <begin position="1"/>
        <end position="24"/>
    </location>
</feature>
<dbReference type="OMA" id="MEIGRMM"/>
<gene>
    <name evidence="2" type="ORF">CC77DRAFT_1075328</name>
</gene>
<feature type="compositionally biased region" description="Low complexity" evidence="1">
    <location>
        <begin position="135"/>
        <end position="150"/>
    </location>
</feature>
<evidence type="ECO:0000256" key="1">
    <source>
        <dbReference type="SAM" id="MobiDB-lite"/>
    </source>
</evidence>
<dbReference type="Proteomes" id="UP000077248">
    <property type="component" value="Unassembled WGS sequence"/>
</dbReference>
<name>A0A177DCV8_ALTAL</name>
<dbReference type="GeneID" id="29114821"/>
<organism evidence="2 3">
    <name type="scientific">Alternaria alternata</name>
    <name type="common">Alternaria rot fungus</name>
    <name type="synonym">Torula alternata</name>
    <dbReference type="NCBI Taxonomy" id="5599"/>
    <lineage>
        <taxon>Eukaryota</taxon>
        <taxon>Fungi</taxon>
        <taxon>Dikarya</taxon>
        <taxon>Ascomycota</taxon>
        <taxon>Pezizomycotina</taxon>
        <taxon>Dothideomycetes</taxon>
        <taxon>Pleosporomycetidae</taxon>
        <taxon>Pleosporales</taxon>
        <taxon>Pleosporineae</taxon>
        <taxon>Pleosporaceae</taxon>
        <taxon>Alternaria</taxon>
        <taxon>Alternaria sect. Alternaria</taxon>
        <taxon>Alternaria alternata complex</taxon>
    </lineage>
</organism>
<reference evidence="2 3" key="1">
    <citation type="submission" date="2016-05" db="EMBL/GenBank/DDBJ databases">
        <title>Comparative analysis of secretome profiles of manganese(II)-oxidizing ascomycete fungi.</title>
        <authorList>
            <consortium name="DOE Joint Genome Institute"/>
            <person name="Zeiner C.A."/>
            <person name="Purvine S.O."/>
            <person name="Zink E.M."/>
            <person name="Wu S."/>
            <person name="Pasa-Tolic L."/>
            <person name="Chaput D.L."/>
            <person name="Haridas S."/>
            <person name="Grigoriev I.V."/>
            <person name="Santelli C.M."/>
            <person name="Hansel C.M."/>
        </authorList>
    </citation>
    <scope>NUCLEOTIDE SEQUENCE [LARGE SCALE GENOMIC DNA]</scope>
    <source>
        <strain evidence="2 3">SRC1lrK2f</strain>
    </source>
</reference>
<evidence type="ECO:0000313" key="3">
    <source>
        <dbReference type="Proteomes" id="UP000077248"/>
    </source>
</evidence>
<dbReference type="KEGG" id="aalt:CC77DRAFT_1075328"/>
<feature type="region of interest" description="Disordered" evidence="1">
    <location>
        <begin position="131"/>
        <end position="150"/>
    </location>
</feature>
<dbReference type="VEuPathDB" id="FungiDB:CC77DRAFT_1075328"/>